<comment type="caution">
    <text evidence="4">The sequence shown here is derived from an EMBL/GenBank/DDBJ whole genome shotgun (WGS) entry which is preliminary data.</text>
</comment>
<evidence type="ECO:0000256" key="1">
    <source>
        <dbReference type="ARBA" id="ARBA00023125"/>
    </source>
</evidence>
<reference evidence="4 5" key="1">
    <citation type="submission" date="2007-10" db="EMBL/GenBank/DDBJ databases">
        <title>Draft genome sequence of Dorea formicigenerans(ATCC 27755).</title>
        <authorList>
            <person name="Sudarsanam P."/>
            <person name="Ley R."/>
            <person name="Guruge J."/>
            <person name="Turnbaugh P.J."/>
            <person name="Mahowald M."/>
            <person name="Liep D."/>
            <person name="Gordon J."/>
        </authorList>
    </citation>
    <scope>NUCLEOTIDE SEQUENCE [LARGE SCALE GENOMIC DNA]</scope>
    <source>
        <strain evidence="4 5">ATCC 27755</strain>
    </source>
</reference>
<dbReference type="PaxDb" id="411461-DORFOR_02047"/>
<dbReference type="InterPro" id="IPR010982">
    <property type="entry name" value="Lambda_DNA-bd_dom_sf"/>
</dbReference>
<protein>
    <submittedName>
        <fullName evidence="4">DNA-binding helix-turn-helix protein</fullName>
    </submittedName>
</protein>
<evidence type="ECO:0000313" key="4">
    <source>
        <dbReference type="EMBL" id="EDR46824.1"/>
    </source>
</evidence>
<dbReference type="PROSITE" id="PS50943">
    <property type="entry name" value="HTH_CROC1"/>
    <property type="match status" value="1"/>
</dbReference>
<dbReference type="GO" id="GO:0003677">
    <property type="term" value="F:DNA binding"/>
    <property type="evidence" value="ECO:0007669"/>
    <property type="project" value="UniProtKB-KW"/>
</dbReference>
<evidence type="ECO:0000256" key="2">
    <source>
        <dbReference type="SAM" id="Coils"/>
    </source>
</evidence>
<gene>
    <name evidence="4" type="ORF">DORFOR_02047</name>
</gene>
<dbReference type="Proteomes" id="UP000005359">
    <property type="component" value="Unassembled WGS sequence"/>
</dbReference>
<dbReference type="SUPFAM" id="SSF47413">
    <property type="entry name" value="lambda repressor-like DNA-binding domains"/>
    <property type="match status" value="1"/>
</dbReference>
<dbReference type="InterPro" id="IPR001387">
    <property type="entry name" value="Cro/C1-type_HTH"/>
</dbReference>
<feature type="coiled-coil region" evidence="2">
    <location>
        <begin position="15"/>
        <end position="42"/>
    </location>
</feature>
<accession>B0G6R3</accession>
<sequence length="116" mass="13309">MEVIMNKNQKDGNFEENLGSRVKKLRQEMNLTQAEVADALHVTPGYISNVENNRTAMSLRILIYYAKLMNTTLDSLVGSLEPAYKENALDNEVMHLVAQMNDLEKQKLINTLRIWI</sequence>
<name>B0G6R3_9FIRM</name>
<organism evidence="4 5">
    <name type="scientific">Dorea formicigenerans ATCC 27755</name>
    <dbReference type="NCBI Taxonomy" id="411461"/>
    <lineage>
        <taxon>Bacteria</taxon>
        <taxon>Bacillati</taxon>
        <taxon>Bacillota</taxon>
        <taxon>Clostridia</taxon>
        <taxon>Lachnospirales</taxon>
        <taxon>Lachnospiraceae</taxon>
        <taxon>Dorea</taxon>
    </lineage>
</organism>
<dbReference type="CDD" id="cd00093">
    <property type="entry name" value="HTH_XRE"/>
    <property type="match status" value="1"/>
</dbReference>
<dbReference type="PANTHER" id="PTHR46558">
    <property type="entry name" value="TRACRIPTIONAL REGULATORY PROTEIN-RELATED-RELATED"/>
    <property type="match status" value="1"/>
</dbReference>
<dbReference type="Pfam" id="PF01381">
    <property type="entry name" value="HTH_3"/>
    <property type="match status" value="1"/>
</dbReference>
<dbReference type="AlphaFoldDB" id="B0G6R3"/>
<feature type="domain" description="HTH cro/C1-type" evidence="3">
    <location>
        <begin position="22"/>
        <end position="76"/>
    </location>
</feature>
<evidence type="ECO:0000259" key="3">
    <source>
        <dbReference type="PROSITE" id="PS50943"/>
    </source>
</evidence>
<dbReference type="EMBL" id="AAXA02000014">
    <property type="protein sequence ID" value="EDR46824.1"/>
    <property type="molecule type" value="Genomic_DNA"/>
</dbReference>
<dbReference type="eggNOG" id="COG1476">
    <property type="taxonomic scope" value="Bacteria"/>
</dbReference>
<keyword evidence="2" id="KW-0175">Coiled coil</keyword>
<dbReference type="Gene3D" id="1.10.260.40">
    <property type="entry name" value="lambda repressor-like DNA-binding domains"/>
    <property type="match status" value="1"/>
</dbReference>
<evidence type="ECO:0000313" key="5">
    <source>
        <dbReference type="Proteomes" id="UP000005359"/>
    </source>
</evidence>
<keyword evidence="1 4" id="KW-0238">DNA-binding</keyword>
<reference evidence="4 5" key="2">
    <citation type="submission" date="2007-10" db="EMBL/GenBank/DDBJ databases">
        <authorList>
            <person name="Fulton L."/>
            <person name="Clifton S."/>
            <person name="Fulton B."/>
            <person name="Xu J."/>
            <person name="Minx P."/>
            <person name="Pepin K.H."/>
            <person name="Johnson M."/>
            <person name="Thiruvilangam P."/>
            <person name="Bhonagiri V."/>
            <person name="Nash W.E."/>
            <person name="Wang C."/>
            <person name="Mardis E.R."/>
            <person name="Wilson R.K."/>
        </authorList>
    </citation>
    <scope>NUCLEOTIDE SEQUENCE [LARGE SCALE GENOMIC DNA]</scope>
    <source>
        <strain evidence="4 5">ATCC 27755</strain>
    </source>
</reference>
<dbReference type="PANTHER" id="PTHR46558:SF11">
    <property type="entry name" value="HTH-TYPE TRANSCRIPTIONAL REGULATOR XRE"/>
    <property type="match status" value="1"/>
</dbReference>
<proteinExistence type="predicted"/>
<dbReference type="SMART" id="SM00530">
    <property type="entry name" value="HTH_XRE"/>
    <property type="match status" value="1"/>
</dbReference>